<accession>A0A7S1VU67</accession>
<dbReference type="EMBL" id="HBGK01051620">
    <property type="protein sequence ID" value="CAD9311428.1"/>
    <property type="molecule type" value="Transcribed_RNA"/>
</dbReference>
<gene>
    <name evidence="1" type="ORF">GOCE00092_LOCUS27166</name>
</gene>
<dbReference type="SUPFAM" id="SSF55961">
    <property type="entry name" value="Bet v1-like"/>
    <property type="match status" value="1"/>
</dbReference>
<evidence type="ECO:0008006" key="2">
    <source>
        <dbReference type="Google" id="ProtNLM"/>
    </source>
</evidence>
<reference evidence="1" key="1">
    <citation type="submission" date="2021-01" db="EMBL/GenBank/DDBJ databases">
        <authorList>
            <person name="Corre E."/>
            <person name="Pelletier E."/>
            <person name="Niang G."/>
            <person name="Scheremetjew M."/>
            <person name="Finn R."/>
            <person name="Kale V."/>
            <person name="Holt S."/>
            <person name="Cochrane G."/>
            <person name="Meng A."/>
            <person name="Brown T."/>
            <person name="Cohen L."/>
        </authorList>
    </citation>
    <scope>NUCLEOTIDE SEQUENCE</scope>
    <source>
        <strain evidence="1">CCMP 410</strain>
    </source>
</reference>
<dbReference type="Gene3D" id="3.30.530.20">
    <property type="match status" value="1"/>
</dbReference>
<proteinExistence type="predicted"/>
<dbReference type="AlphaFoldDB" id="A0A7S1VU67"/>
<protein>
    <recommendedName>
        <fullName evidence="2">START domain-containing protein</fullName>
    </recommendedName>
</protein>
<sequence length="161" mass="18006">MSTLRTRRPQWDQLCQGIDLIEEAPEKSSQIQWDVVRHTAITPAVAVKTSKEVGVEADAVVPFCLLRTWQIDKKAGTAILASQSVRHGEAGKVSGQVRPSGWFIDKMDDDDNIQLTYIAEHDLVLLRDICLGMSDEMIAEMIAGIVVNWFSRLSAMEHDIE</sequence>
<name>A0A7S1VU67_9STRA</name>
<organism evidence="1">
    <name type="scientific">Grammatophora oceanica</name>
    <dbReference type="NCBI Taxonomy" id="210454"/>
    <lineage>
        <taxon>Eukaryota</taxon>
        <taxon>Sar</taxon>
        <taxon>Stramenopiles</taxon>
        <taxon>Ochrophyta</taxon>
        <taxon>Bacillariophyta</taxon>
        <taxon>Fragilariophyceae</taxon>
        <taxon>Fragilariophycidae</taxon>
        <taxon>Rhabdonematales</taxon>
        <taxon>Grammatophoraceae</taxon>
        <taxon>Grammatophora</taxon>
    </lineage>
</organism>
<dbReference type="InterPro" id="IPR023393">
    <property type="entry name" value="START-like_dom_sf"/>
</dbReference>
<evidence type="ECO:0000313" key="1">
    <source>
        <dbReference type="EMBL" id="CAD9311428.1"/>
    </source>
</evidence>